<dbReference type="Proteomes" id="UP000192247">
    <property type="component" value="Unassembled WGS sequence"/>
</dbReference>
<accession>A0A1V9XMS5</accession>
<dbReference type="AlphaFoldDB" id="A0A1V9XMS5"/>
<dbReference type="EMBL" id="MNPL01007416">
    <property type="protein sequence ID" value="OQR74776.1"/>
    <property type="molecule type" value="Genomic_DNA"/>
</dbReference>
<reference evidence="2 3" key="1">
    <citation type="journal article" date="2017" name="Gigascience">
        <title>Draft genome of the honey bee ectoparasitic mite, Tropilaelaps mercedesae, is shaped by the parasitic life history.</title>
        <authorList>
            <person name="Dong X."/>
            <person name="Armstrong S.D."/>
            <person name="Xia D."/>
            <person name="Makepeace B.L."/>
            <person name="Darby A.C."/>
            <person name="Kadowaki T."/>
        </authorList>
    </citation>
    <scope>NUCLEOTIDE SEQUENCE [LARGE SCALE GENOMIC DNA]</scope>
    <source>
        <strain evidence="2">Wuxi-XJTLU</strain>
    </source>
</reference>
<feature type="transmembrane region" description="Helical" evidence="1">
    <location>
        <begin position="12"/>
        <end position="34"/>
    </location>
</feature>
<gene>
    <name evidence="2" type="ORF">BIW11_03363</name>
</gene>
<dbReference type="InParanoid" id="A0A1V9XMS5"/>
<sequence length="389" mass="43849">MTGQTASKGSLPLLLFPKASAFLIVFLPLFIFAYRPGNETGLARRQFGLDVDPGQNEFSFKGELRGSLFFDMNLMERGITRMNLRAFPWGDVDYEGREIIDMWSSNETHLAEEAITKRNAGPALPNLPIRDNQDEIDLRIQLAPTFFDEDERDLLLFIDNQLHWRETLPRKFDFDKVILSEAVPKDATSSKVKATATAKKYKHPKSATRPNLLMFGPPLSKFQRRDAIWGMTPLQVPPGDRYQLQIKGEITVTNLPSPLEIEATLLTNYSSFRVLFDEPYLAKMQLIVANGSLAGFGLLHRQSLGSQELLVSVDEKPLPSPLTDRSFQMTVQRDLDKVAAFADIGGVRLEGAMRVENSLSILPAHLFTIVIGKPEEHWLEIAEVSEKYV</sequence>
<evidence type="ECO:0000256" key="1">
    <source>
        <dbReference type="SAM" id="Phobius"/>
    </source>
</evidence>
<keyword evidence="1" id="KW-0812">Transmembrane</keyword>
<keyword evidence="3" id="KW-1185">Reference proteome</keyword>
<evidence type="ECO:0000313" key="2">
    <source>
        <dbReference type="EMBL" id="OQR74776.1"/>
    </source>
</evidence>
<proteinExistence type="predicted"/>
<dbReference type="OrthoDB" id="6493231at2759"/>
<keyword evidence="1" id="KW-0472">Membrane</keyword>
<organism evidence="2 3">
    <name type="scientific">Tropilaelaps mercedesae</name>
    <dbReference type="NCBI Taxonomy" id="418985"/>
    <lineage>
        <taxon>Eukaryota</taxon>
        <taxon>Metazoa</taxon>
        <taxon>Ecdysozoa</taxon>
        <taxon>Arthropoda</taxon>
        <taxon>Chelicerata</taxon>
        <taxon>Arachnida</taxon>
        <taxon>Acari</taxon>
        <taxon>Parasitiformes</taxon>
        <taxon>Mesostigmata</taxon>
        <taxon>Gamasina</taxon>
        <taxon>Dermanyssoidea</taxon>
        <taxon>Laelapidae</taxon>
        <taxon>Tropilaelaps</taxon>
    </lineage>
</organism>
<name>A0A1V9XMS5_9ACAR</name>
<protein>
    <submittedName>
        <fullName evidence="2">Uncharacterized protein</fullName>
    </submittedName>
</protein>
<comment type="caution">
    <text evidence="2">The sequence shown here is derived from an EMBL/GenBank/DDBJ whole genome shotgun (WGS) entry which is preliminary data.</text>
</comment>
<keyword evidence="1" id="KW-1133">Transmembrane helix</keyword>
<evidence type="ECO:0000313" key="3">
    <source>
        <dbReference type="Proteomes" id="UP000192247"/>
    </source>
</evidence>